<protein>
    <submittedName>
        <fullName evidence="3">Class I mannose-6-phosphate isomerase</fullName>
    </submittedName>
</protein>
<name>A0ABP6RZX1_9PSEU</name>
<dbReference type="CDD" id="cd07010">
    <property type="entry name" value="cupin_PMI_type_I_N_bac"/>
    <property type="match status" value="1"/>
</dbReference>
<dbReference type="PANTHER" id="PTHR42742">
    <property type="entry name" value="TRANSCRIPTIONAL REPRESSOR MPRA"/>
    <property type="match status" value="1"/>
</dbReference>
<evidence type="ECO:0000256" key="2">
    <source>
        <dbReference type="ARBA" id="ARBA00022833"/>
    </source>
</evidence>
<dbReference type="InterPro" id="IPR014710">
    <property type="entry name" value="RmlC-like_jellyroll"/>
</dbReference>
<accession>A0ABP6RZX1</accession>
<dbReference type="RefSeq" id="WP_344930961.1">
    <property type="nucleotide sequence ID" value="NZ_BAAAYK010000038.1"/>
</dbReference>
<dbReference type="SUPFAM" id="SSF51182">
    <property type="entry name" value="RmlC-like cupins"/>
    <property type="match status" value="1"/>
</dbReference>
<keyword evidence="2" id="KW-0862">Zinc</keyword>
<evidence type="ECO:0000256" key="1">
    <source>
        <dbReference type="ARBA" id="ARBA00022723"/>
    </source>
</evidence>
<dbReference type="InterPro" id="IPR051804">
    <property type="entry name" value="Carb_Metab_Reg_Kinase/Isom"/>
</dbReference>
<keyword evidence="4" id="KW-1185">Reference proteome</keyword>
<dbReference type="EMBL" id="BAAAYK010000038">
    <property type="protein sequence ID" value="GAA3364529.1"/>
    <property type="molecule type" value="Genomic_DNA"/>
</dbReference>
<evidence type="ECO:0000313" key="3">
    <source>
        <dbReference type="EMBL" id="GAA3364529.1"/>
    </source>
</evidence>
<reference evidence="4" key="1">
    <citation type="journal article" date="2019" name="Int. J. Syst. Evol. Microbiol.">
        <title>The Global Catalogue of Microorganisms (GCM) 10K type strain sequencing project: providing services to taxonomists for standard genome sequencing and annotation.</title>
        <authorList>
            <consortium name="The Broad Institute Genomics Platform"/>
            <consortium name="The Broad Institute Genome Sequencing Center for Infectious Disease"/>
            <person name="Wu L."/>
            <person name="Ma J."/>
        </authorList>
    </citation>
    <scope>NUCLEOTIDE SEQUENCE [LARGE SCALE GENOMIC DNA]</scope>
    <source>
        <strain evidence="4">JCM 9687</strain>
    </source>
</reference>
<proteinExistence type="predicted"/>
<dbReference type="InterPro" id="IPR014628">
    <property type="entry name" value="Man6P_isomerase_Firm_short"/>
</dbReference>
<sequence length="354" mass="38041">MTPRWYPLRLSTPVARHVFGGRAIADRLGRRGLPAGRIAETWEVSDVDGRGAEVVAGPLAGRTLRELTRAHPDELVGPGWRGDRFPLLTKFIDGTGMLPVHVHADDETARRLEGEPNGKTEAWHVLDAAPGATAFIGTREGVDRAELRSALLAEDFGSVLRELPLRPGDTVYVPGGTPHSFGPDALIHEIEQTSDIQQHAMPWNMQDGSPVDPEQRRANVERLLDEWDPAARPHPTPGLRLPPSGDADRVLCCAGPHFALERWRLGTGTERELPAGRVLLLSNAGGAARVRSAGGDDELGPGRTLLLPAALERASITGPADVLLGYLPDLDRDVRRPLLAAGYGPEAIAALHGG</sequence>
<dbReference type="GO" id="GO:0016853">
    <property type="term" value="F:isomerase activity"/>
    <property type="evidence" value="ECO:0007669"/>
    <property type="project" value="UniProtKB-KW"/>
</dbReference>
<keyword evidence="3" id="KW-0413">Isomerase</keyword>
<comment type="caution">
    <text evidence="3">The sequence shown here is derived from an EMBL/GenBank/DDBJ whole genome shotgun (WGS) entry which is preliminary data.</text>
</comment>
<dbReference type="Gene3D" id="2.60.120.10">
    <property type="entry name" value="Jelly Rolls"/>
    <property type="match status" value="1"/>
</dbReference>
<dbReference type="InterPro" id="IPR011051">
    <property type="entry name" value="RmlC_Cupin_sf"/>
</dbReference>
<dbReference type="Proteomes" id="UP001500483">
    <property type="component" value="Unassembled WGS sequence"/>
</dbReference>
<gene>
    <name evidence="3" type="ORF">GCM10020366_60760</name>
</gene>
<organism evidence="3 4">
    <name type="scientific">Saccharopolyspora gregorii</name>
    <dbReference type="NCBI Taxonomy" id="33914"/>
    <lineage>
        <taxon>Bacteria</taxon>
        <taxon>Bacillati</taxon>
        <taxon>Actinomycetota</taxon>
        <taxon>Actinomycetes</taxon>
        <taxon>Pseudonocardiales</taxon>
        <taxon>Pseudonocardiaceae</taxon>
        <taxon>Saccharopolyspora</taxon>
    </lineage>
</organism>
<dbReference type="PANTHER" id="PTHR42742:SF3">
    <property type="entry name" value="FRUCTOKINASE"/>
    <property type="match status" value="1"/>
</dbReference>
<keyword evidence="1" id="KW-0479">Metal-binding</keyword>
<evidence type="ECO:0000313" key="4">
    <source>
        <dbReference type="Proteomes" id="UP001500483"/>
    </source>
</evidence>
<dbReference type="PIRSF" id="PIRSF036894">
    <property type="entry name" value="PMI_Firm_short"/>
    <property type="match status" value="1"/>
</dbReference>